<dbReference type="InterPro" id="IPR014780">
    <property type="entry name" value="tRNA_psdUridine_synth_TruB"/>
</dbReference>
<proteinExistence type="inferred from homology"/>
<dbReference type="HAMAP" id="MF_01080">
    <property type="entry name" value="TruB_bact"/>
    <property type="match status" value="1"/>
</dbReference>
<feature type="active site" description="Nucleophile" evidence="5">
    <location>
        <position position="43"/>
    </location>
</feature>
<dbReference type="InterPro" id="IPR002501">
    <property type="entry name" value="PsdUridine_synth_N"/>
</dbReference>
<evidence type="ECO:0000313" key="9">
    <source>
        <dbReference type="Proteomes" id="UP000582837"/>
    </source>
</evidence>
<evidence type="ECO:0000256" key="3">
    <source>
        <dbReference type="ARBA" id="ARBA00022694"/>
    </source>
</evidence>
<evidence type="ECO:0000256" key="2">
    <source>
        <dbReference type="ARBA" id="ARBA00005642"/>
    </source>
</evidence>
<evidence type="ECO:0000256" key="1">
    <source>
        <dbReference type="ARBA" id="ARBA00000385"/>
    </source>
</evidence>
<reference evidence="8 9" key="1">
    <citation type="submission" date="2020-08" db="EMBL/GenBank/DDBJ databases">
        <title>Genomic Encyclopedia of Type Strains, Phase IV (KMG-IV): sequencing the most valuable type-strain genomes for metagenomic binning, comparative biology and taxonomic classification.</title>
        <authorList>
            <person name="Goeker M."/>
        </authorList>
    </citation>
    <scope>NUCLEOTIDE SEQUENCE [LARGE SCALE GENOMIC DNA]</scope>
    <source>
        <strain evidence="8 9">DSM 29007</strain>
    </source>
</reference>
<evidence type="ECO:0000313" key="8">
    <source>
        <dbReference type="EMBL" id="MBB6074018.1"/>
    </source>
</evidence>
<comment type="caution">
    <text evidence="8">The sequence shown here is derived from an EMBL/GenBank/DDBJ whole genome shotgun (WGS) entry which is preliminary data.</text>
</comment>
<dbReference type="GO" id="GO:0031119">
    <property type="term" value="P:tRNA pseudouridine synthesis"/>
    <property type="evidence" value="ECO:0007669"/>
    <property type="project" value="UniProtKB-UniRule"/>
</dbReference>
<dbReference type="Pfam" id="PF16198">
    <property type="entry name" value="TruB_C_2"/>
    <property type="match status" value="1"/>
</dbReference>
<dbReference type="InterPro" id="IPR020103">
    <property type="entry name" value="PsdUridine_synth_cat_dom_sf"/>
</dbReference>
<dbReference type="Pfam" id="PF01509">
    <property type="entry name" value="TruB_N"/>
    <property type="match status" value="1"/>
</dbReference>
<dbReference type="EC" id="5.4.99.25" evidence="5"/>
<name>A0A841H7Q4_9BACT</name>
<dbReference type="Proteomes" id="UP000582837">
    <property type="component" value="Unassembled WGS sequence"/>
</dbReference>
<dbReference type="AlphaFoldDB" id="A0A841H7Q4"/>
<accession>A0A841H7Q4</accession>
<evidence type="ECO:0000259" key="6">
    <source>
        <dbReference type="Pfam" id="PF01509"/>
    </source>
</evidence>
<sequence length="297" mass="30670">MTAIPLNGVLALDKPVGPTSHDAVAAVRRALHTRAVGHTGTLDPFASGLLLVCVGPATRLAEYITPLPKTYVATIRLGAATDTDDHTGTVISKSDAWRELSAEAVEQALAVQVGTTEQVPPAYSAKKVDGERMYAVARRGGEVERKPVTVTIHAIRVLSMELPDVVVEVECGSGTYIRAIARDAGEALGVGGHLTTLRRTRIGPHDVDRAVTMDGLGDEAAAVAAIIPPAESVSHLARVEVDEHGRAELGFGRAVDGGAELAEGTAVALVDQSTGALLAIGTAAGGRVRPRKVLAGG</sequence>
<dbReference type="NCBIfam" id="TIGR00431">
    <property type="entry name" value="TruB"/>
    <property type="match status" value="1"/>
</dbReference>
<gene>
    <name evidence="5" type="primary">truB</name>
    <name evidence="8" type="ORF">HNQ61_005699</name>
</gene>
<comment type="similarity">
    <text evidence="2 5">Belongs to the pseudouridine synthase TruB family. Type 1 subfamily.</text>
</comment>
<dbReference type="GO" id="GO:0003723">
    <property type="term" value="F:RNA binding"/>
    <property type="evidence" value="ECO:0007669"/>
    <property type="project" value="InterPro"/>
</dbReference>
<organism evidence="8 9">
    <name type="scientific">Longimicrobium terrae</name>
    <dbReference type="NCBI Taxonomy" id="1639882"/>
    <lineage>
        <taxon>Bacteria</taxon>
        <taxon>Pseudomonadati</taxon>
        <taxon>Gemmatimonadota</taxon>
        <taxon>Longimicrobiia</taxon>
        <taxon>Longimicrobiales</taxon>
        <taxon>Longimicrobiaceae</taxon>
        <taxon>Longimicrobium</taxon>
    </lineage>
</organism>
<evidence type="ECO:0000256" key="4">
    <source>
        <dbReference type="ARBA" id="ARBA00023235"/>
    </source>
</evidence>
<keyword evidence="9" id="KW-1185">Reference proteome</keyword>
<dbReference type="InterPro" id="IPR032819">
    <property type="entry name" value="TruB_C"/>
</dbReference>
<comment type="function">
    <text evidence="5">Responsible for synthesis of pseudouridine from uracil-55 in the psi GC loop of transfer RNAs.</text>
</comment>
<dbReference type="PANTHER" id="PTHR13767:SF2">
    <property type="entry name" value="PSEUDOURIDYLATE SYNTHASE TRUB1"/>
    <property type="match status" value="1"/>
</dbReference>
<feature type="domain" description="tRNA pseudouridylate synthase B C-terminal" evidence="7">
    <location>
        <begin position="178"/>
        <end position="232"/>
    </location>
</feature>
<dbReference type="RefSeq" id="WP_170036380.1">
    <property type="nucleotide sequence ID" value="NZ_JABDTL010000002.1"/>
</dbReference>
<dbReference type="SUPFAM" id="SSF55120">
    <property type="entry name" value="Pseudouridine synthase"/>
    <property type="match status" value="1"/>
</dbReference>
<feature type="domain" description="Pseudouridine synthase II N-terminal" evidence="6">
    <location>
        <begin position="28"/>
        <end position="177"/>
    </location>
</feature>
<keyword evidence="4 5" id="KW-0413">Isomerase</keyword>
<dbReference type="EMBL" id="JACHIA010000036">
    <property type="protein sequence ID" value="MBB6074018.1"/>
    <property type="molecule type" value="Genomic_DNA"/>
</dbReference>
<evidence type="ECO:0000259" key="7">
    <source>
        <dbReference type="Pfam" id="PF16198"/>
    </source>
</evidence>
<protein>
    <recommendedName>
        <fullName evidence="5">tRNA pseudouridine synthase B</fullName>
        <ecNumber evidence="5">5.4.99.25</ecNumber>
    </recommendedName>
    <alternativeName>
        <fullName evidence="5">tRNA pseudouridine(55) synthase</fullName>
        <shortName evidence="5">Psi55 synthase</shortName>
    </alternativeName>
    <alternativeName>
        <fullName evidence="5">tRNA pseudouridylate synthase</fullName>
    </alternativeName>
    <alternativeName>
        <fullName evidence="5">tRNA-uridine isomerase</fullName>
    </alternativeName>
</protein>
<dbReference type="GO" id="GO:0160148">
    <property type="term" value="F:tRNA pseudouridine(55) synthase activity"/>
    <property type="evidence" value="ECO:0007669"/>
    <property type="project" value="UniProtKB-EC"/>
</dbReference>
<comment type="catalytic activity">
    <reaction evidence="1 5">
        <text>uridine(55) in tRNA = pseudouridine(55) in tRNA</text>
        <dbReference type="Rhea" id="RHEA:42532"/>
        <dbReference type="Rhea" id="RHEA-COMP:10101"/>
        <dbReference type="Rhea" id="RHEA-COMP:10102"/>
        <dbReference type="ChEBI" id="CHEBI:65314"/>
        <dbReference type="ChEBI" id="CHEBI:65315"/>
        <dbReference type="EC" id="5.4.99.25"/>
    </reaction>
</comment>
<dbReference type="CDD" id="cd02573">
    <property type="entry name" value="PseudoU_synth_EcTruB"/>
    <property type="match status" value="1"/>
</dbReference>
<dbReference type="Gene3D" id="3.30.2350.10">
    <property type="entry name" value="Pseudouridine synthase"/>
    <property type="match status" value="1"/>
</dbReference>
<dbReference type="GO" id="GO:1990481">
    <property type="term" value="P:mRNA pseudouridine synthesis"/>
    <property type="evidence" value="ECO:0007669"/>
    <property type="project" value="TreeGrafter"/>
</dbReference>
<keyword evidence="3 5" id="KW-0819">tRNA processing</keyword>
<dbReference type="PANTHER" id="PTHR13767">
    <property type="entry name" value="TRNA-PSEUDOURIDINE SYNTHASE"/>
    <property type="match status" value="1"/>
</dbReference>
<evidence type="ECO:0000256" key="5">
    <source>
        <dbReference type="HAMAP-Rule" id="MF_01080"/>
    </source>
</evidence>